<feature type="region of interest" description="Disordered" evidence="1">
    <location>
        <begin position="43"/>
        <end position="105"/>
    </location>
</feature>
<keyword evidence="2" id="KW-1133">Transmembrane helix</keyword>
<feature type="transmembrane region" description="Helical" evidence="2">
    <location>
        <begin position="21"/>
        <end position="40"/>
    </location>
</feature>
<evidence type="ECO:0000313" key="4">
    <source>
        <dbReference type="Proteomes" id="UP000530928"/>
    </source>
</evidence>
<feature type="compositionally biased region" description="Low complexity" evidence="1">
    <location>
        <begin position="59"/>
        <end position="95"/>
    </location>
</feature>
<sequence>MEPDTFRGDAGDVYWRRRMSVLVGALVVVAVVAWACSSGSDGPAGKSSAQSLASPPAGPVLSGLPTLSPSPTVSPSSSASPSAKPSASVKAVAAKPRPRKPGMPCERSELVLSLQGRQEVYTGSAQPGFVYTLVNTGPVMCTTDVGPRALELLITSGQDRIWSTADCVSGEDGQVHKLERGIPLVRTVQWDRRRSAATCGKEGQAALAGTYVAVVDGGSLRSRKAVFHLR</sequence>
<accession>A0A7W0HQV1</accession>
<comment type="caution">
    <text evidence="3">The sequence shown here is derived from an EMBL/GenBank/DDBJ whole genome shotgun (WGS) entry which is preliminary data.</text>
</comment>
<evidence type="ECO:0000256" key="1">
    <source>
        <dbReference type="SAM" id="MobiDB-lite"/>
    </source>
</evidence>
<gene>
    <name evidence="3" type="ORF">HNR30_003548</name>
</gene>
<dbReference type="RefSeq" id="WP_181610914.1">
    <property type="nucleotide sequence ID" value="NZ_BAABAM010000002.1"/>
</dbReference>
<organism evidence="3 4">
    <name type="scientific">Nonomuraea soli</name>
    <dbReference type="NCBI Taxonomy" id="1032476"/>
    <lineage>
        <taxon>Bacteria</taxon>
        <taxon>Bacillati</taxon>
        <taxon>Actinomycetota</taxon>
        <taxon>Actinomycetes</taxon>
        <taxon>Streptosporangiales</taxon>
        <taxon>Streptosporangiaceae</taxon>
        <taxon>Nonomuraea</taxon>
    </lineage>
</organism>
<keyword evidence="2" id="KW-0812">Transmembrane</keyword>
<evidence type="ECO:0000256" key="2">
    <source>
        <dbReference type="SAM" id="Phobius"/>
    </source>
</evidence>
<evidence type="ECO:0000313" key="3">
    <source>
        <dbReference type="EMBL" id="MBA2892207.1"/>
    </source>
</evidence>
<proteinExistence type="predicted"/>
<dbReference type="EMBL" id="JACDUR010000003">
    <property type="protein sequence ID" value="MBA2892207.1"/>
    <property type="molecule type" value="Genomic_DNA"/>
</dbReference>
<keyword evidence="2" id="KW-0472">Membrane</keyword>
<reference evidence="3 4" key="1">
    <citation type="submission" date="2020-07" db="EMBL/GenBank/DDBJ databases">
        <title>Genomic Encyclopedia of Type Strains, Phase IV (KMG-IV): sequencing the most valuable type-strain genomes for metagenomic binning, comparative biology and taxonomic classification.</title>
        <authorList>
            <person name="Goeker M."/>
        </authorList>
    </citation>
    <scope>NUCLEOTIDE SEQUENCE [LARGE SCALE GENOMIC DNA]</scope>
    <source>
        <strain evidence="3 4">DSM 45533</strain>
    </source>
</reference>
<protein>
    <recommendedName>
        <fullName evidence="5">DUF4232 domain-containing protein</fullName>
    </recommendedName>
</protein>
<evidence type="ECO:0008006" key="5">
    <source>
        <dbReference type="Google" id="ProtNLM"/>
    </source>
</evidence>
<dbReference type="AlphaFoldDB" id="A0A7W0HQV1"/>
<name>A0A7W0HQV1_9ACTN</name>
<dbReference type="Proteomes" id="UP000530928">
    <property type="component" value="Unassembled WGS sequence"/>
</dbReference>
<keyword evidence="4" id="KW-1185">Reference proteome</keyword>